<feature type="coiled-coil region" evidence="1">
    <location>
        <begin position="117"/>
        <end position="144"/>
    </location>
</feature>
<evidence type="ECO:0000259" key="3">
    <source>
        <dbReference type="PROSITE" id="PS51832"/>
    </source>
</evidence>
<dbReference type="SUPFAM" id="SSF109604">
    <property type="entry name" value="HD-domain/PDEase-like"/>
    <property type="match status" value="1"/>
</dbReference>
<keyword evidence="2" id="KW-0472">Membrane</keyword>
<dbReference type="PROSITE" id="PS51832">
    <property type="entry name" value="HD_GYP"/>
    <property type="match status" value="1"/>
</dbReference>
<dbReference type="RefSeq" id="WP_234949279.1">
    <property type="nucleotide sequence ID" value="NZ_FQUR01000020.1"/>
</dbReference>
<feature type="transmembrane region" description="Helical" evidence="2">
    <location>
        <begin position="43"/>
        <end position="62"/>
    </location>
</feature>
<sequence length="317" mass="36461">MERFKSKIFCLLKNKKFTDILIFILLLIMIGIIFYTSRNINTIYFYAYTRLLYIPLVISALMYDLKRSLIIPTLISIGEFLEIYLTEKSYILFITFLISVPVYYFVSISISYFKLQAERLRDLIMETNENLKDMENALISALEAKDVYTQGHSQRVCKLVTQIVYKIGIEGKEAEDIITAAKLHDIGKIGIRDEVLNKPGKLTDQEFAEIMDHPVMSYEIINKMKAMENIAKIIRHHHEKYDGKGYPDGLKGEKIPLGSRIIAVADAFDAMTSKRPYRDSFTMAQAIEELKKNAGTQFDPKIVDAFISVIEDLGIDY</sequence>
<feature type="domain" description="HD-GYP" evidence="3">
    <location>
        <begin position="127"/>
        <end position="317"/>
    </location>
</feature>
<dbReference type="InterPro" id="IPR037522">
    <property type="entry name" value="HD_GYP_dom"/>
</dbReference>
<organism evidence="4 5">
    <name type="scientific">Thermoanaerobacter uzonensis DSM 18761</name>
    <dbReference type="NCBI Taxonomy" id="1123369"/>
    <lineage>
        <taxon>Bacteria</taxon>
        <taxon>Bacillati</taxon>
        <taxon>Bacillota</taxon>
        <taxon>Clostridia</taxon>
        <taxon>Thermoanaerobacterales</taxon>
        <taxon>Thermoanaerobacteraceae</taxon>
        <taxon>Thermoanaerobacter</taxon>
    </lineage>
</organism>
<keyword evidence="1" id="KW-0175">Coiled coil</keyword>
<feature type="transmembrane region" description="Helical" evidence="2">
    <location>
        <begin position="91"/>
        <end position="113"/>
    </location>
</feature>
<proteinExistence type="predicted"/>
<gene>
    <name evidence="4" type="ORF">SAMN02745195_02217</name>
</gene>
<dbReference type="Proteomes" id="UP000184127">
    <property type="component" value="Unassembled WGS sequence"/>
</dbReference>
<evidence type="ECO:0000256" key="1">
    <source>
        <dbReference type="SAM" id="Coils"/>
    </source>
</evidence>
<reference evidence="5" key="1">
    <citation type="submission" date="2016-11" db="EMBL/GenBank/DDBJ databases">
        <authorList>
            <person name="Varghese N."/>
            <person name="Submissions S."/>
        </authorList>
    </citation>
    <scope>NUCLEOTIDE SEQUENCE [LARGE SCALE GENOMIC DNA]</scope>
    <source>
        <strain evidence="5">DSM 18761</strain>
    </source>
</reference>
<feature type="transmembrane region" description="Helical" evidence="2">
    <location>
        <begin position="20"/>
        <end position="37"/>
    </location>
</feature>
<dbReference type="Pfam" id="PF13487">
    <property type="entry name" value="HD_5"/>
    <property type="match status" value="1"/>
</dbReference>
<name>A0A1M5A700_9THEO</name>
<dbReference type="AlphaFoldDB" id="A0A1M5A700"/>
<evidence type="ECO:0000256" key="2">
    <source>
        <dbReference type="SAM" id="Phobius"/>
    </source>
</evidence>
<dbReference type="SMART" id="SM00471">
    <property type="entry name" value="HDc"/>
    <property type="match status" value="1"/>
</dbReference>
<dbReference type="PANTHER" id="PTHR43155">
    <property type="entry name" value="CYCLIC DI-GMP PHOSPHODIESTERASE PA4108-RELATED"/>
    <property type="match status" value="1"/>
</dbReference>
<evidence type="ECO:0000313" key="4">
    <source>
        <dbReference type="EMBL" id="SHF25935.1"/>
    </source>
</evidence>
<protein>
    <submittedName>
        <fullName evidence="4">HD domain-containing protein</fullName>
    </submittedName>
</protein>
<evidence type="ECO:0000313" key="5">
    <source>
        <dbReference type="Proteomes" id="UP000184127"/>
    </source>
</evidence>
<accession>A0A1M5A700</accession>
<dbReference type="InterPro" id="IPR003607">
    <property type="entry name" value="HD/PDEase_dom"/>
</dbReference>
<keyword evidence="2" id="KW-1133">Transmembrane helix</keyword>
<dbReference type="EMBL" id="FQUR01000020">
    <property type="protein sequence ID" value="SHF25935.1"/>
    <property type="molecule type" value="Genomic_DNA"/>
</dbReference>
<keyword evidence="2" id="KW-0812">Transmembrane</keyword>
<dbReference type="Gene3D" id="1.10.3210.10">
    <property type="entry name" value="Hypothetical protein af1432"/>
    <property type="match status" value="1"/>
</dbReference>
<dbReference type="CDD" id="cd00077">
    <property type="entry name" value="HDc"/>
    <property type="match status" value="1"/>
</dbReference>
<keyword evidence="5" id="KW-1185">Reference proteome</keyword>